<accession>A0AAP7FSU8</accession>
<reference evidence="1" key="1">
    <citation type="journal article" date="2020" name="Int. J. Syst. Evol. Microbiol.">
        <title>Reclassification of Francisella noatunensis subsp. orientalis Ottem et al. 2009 as Francisella orientalis sp. nov., Francisella noatunensis subsp. chilensis subsp. nov. and emended description of Francisella noatunensis.</title>
        <authorList>
            <person name="Ramirez-Paredes J.G."/>
            <person name="Larsson P."/>
            <person name="Thompson K.D."/>
            <person name="Penman D.J."/>
            <person name="Busse H.J."/>
            <person name="Ohrman C."/>
            <person name="Sjodin A."/>
            <person name="Soto E."/>
            <person name="Richards R.H."/>
            <person name="Adams A."/>
            <person name="Colquhoun D.J."/>
        </authorList>
    </citation>
    <scope>NUCLEOTIDE SEQUENCE</scope>
    <source>
        <strain evidence="1">LADL-07285A</strain>
    </source>
</reference>
<protein>
    <submittedName>
        <fullName evidence="1">Uncharacterized protein</fullName>
    </submittedName>
</protein>
<dbReference type="EMBL" id="QPQM01000018">
    <property type="protein sequence ID" value="NIY56929.1"/>
    <property type="molecule type" value="Genomic_DNA"/>
</dbReference>
<dbReference type="RefSeq" id="WP_014715177.1">
    <property type="nucleotide sequence ID" value="NZ_CP011923.2"/>
</dbReference>
<name>A0AAP7FSU8_9GAMM</name>
<dbReference type="GeneID" id="45433923"/>
<comment type="caution">
    <text evidence="1">The sequence shown here is derived from an EMBL/GenBank/DDBJ whole genome shotgun (WGS) entry which is preliminary data.</text>
</comment>
<organism evidence="1 2">
    <name type="scientific">Francisella orientalis</name>
    <dbReference type="NCBI Taxonomy" id="299583"/>
    <lineage>
        <taxon>Bacteria</taxon>
        <taxon>Pseudomonadati</taxon>
        <taxon>Pseudomonadota</taxon>
        <taxon>Gammaproteobacteria</taxon>
        <taxon>Thiotrichales</taxon>
        <taxon>Francisellaceae</taxon>
        <taxon>Francisella</taxon>
    </lineage>
</organism>
<proteinExistence type="predicted"/>
<dbReference type="Proteomes" id="UP000774689">
    <property type="component" value="Unassembled WGS sequence"/>
</dbReference>
<evidence type="ECO:0000313" key="2">
    <source>
        <dbReference type="Proteomes" id="UP000774689"/>
    </source>
</evidence>
<evidence type="ECO:0000313" key="1">
    <source>
        <dbReference type="EMBL" id="NIY56929.1"/>
    </source>
</evidence>
<sequence length="108" mass="12559">MTLSEETIFTLNDGIEKTIDLFLKDNKCHDFSIGLIKPSLGLTIHTNTDEKDLAYEKLIEHCNTRKYLEKADNWFGLCLDPFTKEFKFGVMINKEWSYSKDQGENISM</sequence>
<gene>
    <name evidence="1" type="ORF">CHQ83_06740</name>
</gene>
<dbReference type="AlphaFoldDB" id="A0AAP7FSU8"/>